<feature type="transmembrane region" description="Helical" evidence="7">
    <location>
        <begin position="12"/>
        <end position="36"/>
    </location>
</feature>
<evidence type="ECO:0000256" key="1">
    <source>
        <dbReference type="ARBA" id="ARBA00004651"/>
    </source>
</evidence>
<dbReference type="Gene3D" id="1.10.3720.10">
    <property type="entry name" value="MetI-like"/>
    <property type="match status" value="1"/>
</dbReference>
<feature type="transmembrane region" description="Helical" evidence="7">
    <location>
        <begin position="144"/>
        <end position="167"/>
    </location>
</feature>
<dbReference type="InterPro" id="IPR000515">
    <property type="entry name" value="MetI-like"/>
</dbReference>
<dbReference type="GO" id="GO:0055085">
    <property type="term" value="P:transmembrane transport"/>
    <property type="evidence" value="ECO:0007669"/>
    <property type="project" value="InterPro"/>
</dbReference>
<proteinExistence type="inferred from homology"/>
<evidence type="ECO:0000256" key="2">
    <source>
        <dbReference type="ARBA" id="ARBA00022448"/>
    </source>
</evidence>
<evidence type="ECO:0000256" key="5">
    <source>
        <dbReference type="ARBA" id="ARBA00022989"/>
    </source>
</evidence>
<keyword evidence="2 7" id="KW-0813">Transport</keyword>
<dbReference type="CDD" id="cd06261">
    <property type="entry name" value="TM_PBP2"/>
    <property type="match status" value="1"/>
</dbReference>
<dbReference type="EMBL" id="VXPY01000018">
    <property type="protein sequence ID" value="MYD89389.1"/>
    <property type="molecule type" value="Genomic_DNA"/>
</dbReference>
<evidence type="ECO:0000256" key="3">
    <source>
        <dbReference type="ARBA" id="ARBA00022475"/>
    </source>
</evidence>
<dbReference type="SUPFAM" id="SSF161098">
    <property type="entry name" value="MetI-like"/>
    <property type="match status" value="1"/>
</dbReference>
<protein>
    <submittedName>
        <fullName evidence="9">Carbohydrate ABC transporter permease</fullName>
    </submittedName>
</protein>
<evidence type="ECO:0000259" key="8">
    <source>
        <dbReference type="PROSITE" id="PS50928"/>
    </source>
</evidence>
<dbReference type="PROSITE" id="PS50928">
    <property type="entry name" value="ABC_TM1"/>
    <property type="match status" value="1"/>
</dbReference>
<dbReference type="AlphaFoldDB" id="A0A6B1DNU7"/>
<comment type="similarity">
    <text evidence="7">Belongs to the binding-protein-dependent transport system permease family.</text>
</comment>
<feature type="domain" description="ABC transmembrane type-1" evidence="8">
    <location>
        <begin position="76"/>
        <end position="273"/>
    </location>
</feature>
<evidence type="ECO:0000256" key="7">
    <source>
        <dbReference type="RuleBase" id="RU363032"/>
    </source>
</evidence>
<dbReference type="PANTHER" id="PTHR43744">
    <property type="entry name" value="ABC TRANSPORTER PERMEASE PROTEIN MG189-RELATED-RELATED"/>
    <property type="match status" value="1"/>
</dbReference>
<feature type="transmembrane region" description="Helical" evidence="7">
    <location>
        <begin position="75"/>
        <end position="99"/>
    </location>
</feature>
<dbReference type="InterPro" id="IPR035906">
    <property type="entry name" value="MetI-like_sf"/>
</dbReference>
<organism evidence="9">
    <name type="scientific">Caldilineaceae bacterium SB0662_bin_9</name>
    <dbReference type="NCBI Taxonomy" id="2605258"/>
    <lineage>
        <taxon>Bacteria</taxon>
        <taxon>Bacillati</taxon>
        <taxon>Chloroflexota</taxon>
        <taxon>Caldilineae</taxon>
        <taxon>Caldilineales</taxon>
        <taxon>Caldilineaceae</taxon>
    </lineage>
</organism>
<evidence type="ECO:0000256" key="4">
    <source>
        <dbReference type="ARBA" id="ARBA00022692"/>
    </source>
</evidence>
<comment type="caution">
    <text evidence="9">The sequence shown here is derived from an EMBL/GenBank/DDBJ whole genome shotgun (WGS) entry which is preliminary data.</text>
</comment>
<feature type="transmembrane region" description="Helical" evidence="7">
    <location>
        <begin position="254"/>
        <end position="273"/>
    </location>
</feature>
<keyword evidence="4 7" id="KW-0812">Transmembrane</keyword>
<accession>A0A6B1DNU7</accession>
<keyword evidence="3" id="KW-1003">Cell membrane</keyword>
<dbReference type="Pfam" id="PF00528">
    <property type="entry name" value="BPD_transp_1"/>
    <property type="match status" value="1"/>
</dbReference>
<keyword evidence="6 7" id="KW-0472">Membrane</keyword>
<reference evidence="9" key="1">
    <citation type="submission" date="2019-09" db="EMBL/GenBank/DDBJ databases">
        <title>Characterisation of the sponge microbiome using genome-centric metagenomics.</title>
        <authorList>
            <person name="Engelberts J.P."/>
            <person name="Robbins S.J."/>
            <person name="De Goeij J.M."/>
            <person name="Aranda M."/>
            <person name="Bell S.C."/>
            <person name="Webster N.S."/>
        </authorList>
    </citation>
    <scope>NUCLEOTIDE SEQUENCE</scope>
    <source>
        <strain evidence="9">SB0662_bin_9</strain>
    </source>
</reference>
<sequence length="288" mass="32420">MSASFPAVRSALRTFAIYGVYIGASILFVIPFVWALSGSLKNPYQLELFPPEWIPDPVLWRNYAEIWTIVPLGRFMWNTFFIAVLSLVGQLFTASMVAYGFAKFRFPGRDVLFLLMLSTLMLPIHVSLIPRFVLFYKLKWVDTFLPLIVPNYFGGSAFAIFLLRQFFRNLPKEMDDAARIDGAGYWRIFFQILLPLSRSALIALTILGFLADWEDFLQPLIYLQSTEKLTVSIGLRFLAVTASSDISGDPTTHLLMAASIVSSLPPILLYVVAQRQLVQGLVLTGSKG</sequence>
<name>A0A6B1DNU7_9CHLR</name>
<dbReference type="GO" id="GO:0005886">
    <property type="term" value="C:plasma membrane"/>
    <property type="evidence" value="ECO:0007669"/>
    <property type="project" value="UniProtKB-SubCell"/>
</dbReference>
<gene>
    <name evidence="9" type="ORF">F4Y08_03480</name>
</gene>
<dbReference type="PANTHER" id="PTHR43744:SF8">
    <property type="entry name" value="SN-GLYCEROL-3-PHOSPHATE TRANSPORT SYSTEM PERMEASE PROTEIN UGPE"/>
    <property type="match status" value="1"/>
</dbReference>
<evidence type="ECO:0000313" key="9">
    <source>
        <dbReference type="EMBL" id="MYD89389.1"/>
    </source>
</evidence>
<feature type="transmembrane region" description="Helical" evidence="7">
    <location>
        <begin position="188"/>
        <end position="211"/>
    </location>
</feature>
<keyword evidence="5 7" id="KW-1133">Transmembrane helix</keyword>
<evidence type="ECO:0000256" key="6">
    <source>
        <dbReference type="ARBA" id="ARBA00023136"/>
    </source>
</evidence>
<feature type="transmembrane region" description="Helical" evidence="7">
    <location>
        <begin position="111"/>
        <end position="132"/>
    </location>
</feature>
<comment type="subcellular location">
    <subcellularLocation>
        <location evidence="1 7">Cell membrane</location>
        <topology evidence="1 7">Multi-pass membrane protein</topology>
    </subcellularLocation>
</comment>